<dbReference type="InterPro" id="IPR051707">
    <property type="entry name" value="PI-Interact_SigTrans_Reg"/>
</dbReference>
<reference evidence="5 6" key="1">
    <citation type="submission" date="2019-07" db="EMBL/GenBank/DDBJ databases">
        <title>Genomes of Cafeteria roenbergensis.</title>
        <authorList>
            <person name="Fischer M.G."/>
            <person name="Hackl T."/>
            <person name="Roman M."/>
        </authorList>
    </citation>
    <scope>NUCLEOTIDE SEQUENCE [LARGE SCALE GENOMIC DNA]</scope>
    <source>
        <strain evidence="5 6">RCC970-E3</strain>
    </source>
</reference>
<dbReference type="PROSITE" id="PS50003">
    <property type="entry name" value="PH_DOMAIN"/>
    <property type="match status" value="1"/>
</dbReference>
<dbReference type="Gene3D" id="1.10.10.10">
    <property type="entry name" value="Winged helix-like DNA-binding domain superfamily/Winged helix DNA-binding domain"/>
    <property type="match status" value="1"/>
</dbReference>
<name>A0A5A8E1T6_CAFRO</name>
<accession>A0A5A8E1T6</accession>
<dbReference type="Proteomes" id="UP000324907">
    <property type="component" value="Unassembled WGS sequence"/>
</dbReference>
<evidence type="ECO:0000259" key="4">
    <source>
        <dbReference type="PROSITE" id="PS50186"/>
    </source>
</evidence>
<dbReference type="InterPro" id="IPR036390">
    <property type="entry name" value="WH_DNA-bd_sf"/>
</dbReference>
<keyword evidence="1" id="KW-0175">Coiled coil</keyword>
<dbReference type="PROSITE" id="PS50186">
    <property type="entry name" value="DEP"/>
    <property type="match status" value="1"/>
</dbReference>
<feature type="compositionally biased region" description="Low complexity" evidence="2">
    <location>
        <begin position="148"/>
        <end position="158"/>
    </location>
</feature>
<comment type="caution">
    <text evidence="5">The sequence shown here is derived from an EMBL/GenBank/DDBJ whole genome shotgun (WGS) entry which is preliminary data.</text>
</comment>
<evidence type="ECO:0000256" key="2">
    <source>
        <dbReference type="SAM" id="MobiDB-lite"/>
    </source>
</evidence>
<dbReference type="Pfam" id="PF00169">
    <property type="entry name" value="PH"/>
    <property type="match status" value="1"/>
</dbReference>
<gene>
    <name evidence="5" type="ORF">FNF28_00789</name>
</gene>
<dbReference type="PANTHER" id="PTHR14336">
    <property type="entry name" value="TANDEM PH DOMAIN CONTAINING PROTEIN"/>
    <property type="match status" value="1"/>
</dbReference>
<proteinExistence type="predicted"/>
<dbReference type="SUPFAM" id="SSF46785">
    <property type="entry name" value="Winged helix' DNA-binding domain"/>
    <property type="match status" value="1"/>
</dbReference>
<evidence type="ECO:0008006" key="7">
    <source>
        <dbReference type="Google" id="ProtNLM"/>
    </source>
</evidence>
<dbReference type="SUPFAM" id="SSF50729">
    <property type="entry name" value="PH domain-like"/>
    <property type="match status" value="1"/>
</dbReference>
<dbReference type="FunFam" id="2.30.29.30:FF:000286">
    <property type="entry name" value="PH-protein kinase domain containing protein"/>
    <property type="match status" value="1"/>
</dbReference>
<evidence type="ECO:0000313" key="6">
    <source>
        <dbReference type="Proteomes" id="UP000324907"/>
    </source>
</evidence>
<evidence type="ECO:0000256" key="1">
    <source>
        <dbReference type="SAM" id="Coils"/>
    </source>
</evidence>
<protein>
    <recommendedName>
        <fullName evidence="7">PH domain-containing protein</fullName>
    </recommendedName>
</protein>
<sequence>MGVPRDRHMRLKKYPAAIAGRDFVDFCLFIRVATTRFDAGIIGRGLVTAGLLEPFNSAARQGAGADGSPAPWRDEDHAFYRVSDSVSAAVSTSDPPGSLQAALDPAHWSVVAGGAGTLEEAEQLRDASHARALARRAARMRLARDASDGAPSSAAAGGDVHRHHSASSRVGRRGTHRRPHDAAAGAESEDAEAAREAVAAKLRAELAAREASLEEEERALRTTLVRAGFLTKQGHRILSWRRRWFQLQGQTLSYFVSPRDAKPKGVVELGDFLLEKAEHPHAGRTLRLCNTQVADRSKDFVIFADTPQDFVQWVKAIDRVKRSIEALRQKRAALESDRLDLDDAIGQARSVLQQRRRSSGRLL</sequence>
<dbReference type="Gene3D" id="2.30.29.30">
    <property type="entry name" value="Pleckstrin-homology domain (PH domain)/Phosphotyrosine-binding domain (PTB)"/>
    <property type="match status" value="1"/>
</dbReference>
<dbReference type="SMART" id="SM00233">
    <property type="entry name" value="PH"/>
    <property type="match status" value="1"/>
</dbReference>
<dbReference type="InterPro" id="IPR001849">
    <property type="entry name" value="PH_domain"/>
</dbReference>
<organism evidence="5 6">
    <name type="scientific">Cafeteria roenbergensis</name>
    <name type="common">Marine flagellate</name>
    <dbReference type="NCBI Taxonomy" id="33653"/>
    <lineage>
        <taxon>Eukaryota</taxon>
        <taxon>Sar</taxon>
        <taxon>Stramenopiles</taxon>
        <taxon>Bigyra</taxon>
        <taxon>Opalozoa</taxon>
        <taxon>Bicosoecida</taxon>
        <taxon>Cafeteriaceae</taxon>
        <taxon>Cafeteria</taxon>
    </lineage>
</organism>
<feature type="domain" description="DEP" evidence="4">
    <location>
        <begin position="1"/>
        <end position="84"/>
    </location>
</feature>
<dbReference type="InterPro" id="IPR000591">
    <property type="entry name" value="DEP_dom"/>
</dbReference>
<evidence type="ECO:0000313" key="5">
    <source>
        <dbReference type="EMBL" id="KAA0171298.1"/>
    </source>
</evidence>
<dbReference type="AlphaFoldDB" id="A0A5A8E1T6"/>
<dbReference type="EMBL" id="VLTL01000007">
    <property type="protein sequence ID" value="KAA0171298.1"/>
    <property type="molecule type" value="Genomic_DNA"/>
</dbReference>
<feature type="compositionally biased region" description="Basic residues" evidence="2">
    <location>
        <begin position="161"/>
        <end position="179"/>
    </location>
</feature>
<feature type="coiled-coil region" evidence="1">
    <location>
        <begin position="317"/>
        <end position="344"/>
    </location>
</feature>
<feature type="region of interest" description="Disordered" evidence="2">
    <location>
        <begin position="144"/>
        <end position="193"/>
    </location>
</feature>
<dbReference type="InterPro" id="IPR036388">
    <property type="entry name" value="WH-like_DNA-bd_sf"/>
</dbReference>
<feature type="domain" description="PH" evidence="3">
    <location>
        <begin position="223"/>
        <end position="322"/>
    </location>
</feature>
<dbReference type="GO" id="GO:0035556">
    <property type="term" value="P:intracellular signal transduction"/>
    <property type="evidence" value="ECO:0007669"/>
    <property type="project" value="InterPro"/>
</dbReference>
<dbReference type="InterPro" id="IPR011993">
    <property type="entry name" value="PH-like_dom_sf"/>
</dbReference>
<evidence type="ECO:0000259" key="3">
    <source>
        <dbReference type="PROSITE" id="PS50003"/>
    </source>
</evidence>